<keyword evidence="12" id="KW-0675">Receptor</keyword>
<keyword evidence="8" id="KW-0418">Kinase</keyword>
<feature type="compositionally biased region" description="Polar residues" evidence="14">
    <location>
        <begin position="503"/>
        <end position="525"/>
    </location>
</feature>
<keyword evidence="11 15" id="KW-0472">Membrane</keyword>
<evidence type="ECO:0000256" key="6">
    <source>
        <dbReference type="ARBA" id="ARBA00022737"/>
    </source>
</evidence>
<dbReference type="Proteomes" id="UP000596660">
    <property type="component" value="Unplaced"/>
</dbReference>
<evidence type="ECO:0000256" key="8">
    <source>
        <dbReference type="ARBA" id="ARBA00022777"/>
    </source>
</evidence>
<dbReference type="AlphaFoldDB" id="A0A803N941"/>
<evidence type="ECO:0000256" key="12">
    <source>
        <dbReference type="ARBA" id="ARBA00023170"/>
    </source>
</evidence>
<keyword evidence="19" id="KW-1185">Reference proteome</keyword>
<dbReference type="InterPro" id="IPR038408">
    <property type="entry name" value="GNK2_sf"/>
</dbReference>
<dbReference type="Gramene" id="AUR62042392-RA">
    <property type="protein sequence ID" value="AUR62042392-RA:cds"/>
    <property type="gene ID" value="AUR62042392"/>
</dbReference>
<keyword evidence="7 13" id="KW-0547">Nucleotide-binding</keyword>
<proteinExistence type="predicted"/>
<dbReference type="PROSITE" id="PS50011">
    <property type="entry name" value="PROTEIN_KINASE_DOM"/>
    <property type="match status" value="1"/>
</dbReference>
<dbReference type="PROSITE" id="PS51473">
    <property type="entry name" value="GNK2"/>
    <property type="match status" value="2"/>
</dbReference>
<feature type="region of interest" description="Disordered" evidence="14">
    <location>
        <begin position="503"/>
        <end position="532"/>
    </location>
</feature>
<dbReference type="GO" id="GO:0004674">
    <property type="term" value="F:protein serine/threonine kinase activity"/>
    <property type="evidence" value="ECO:0007669"/>
    <property type="project" value="UniProtKB-KW"/>
</dbReference>
<evidence type="ECO:0000313" key="19">
    <source>
        <dbReference type="Proteomes" id="UP000596660"/>
    </source>
</evidence>
<dbReference type="PANTHER" id="PTHR27002">
    <property type="entry name" value="RECEPTOR-LIKE SERINE/THREONINE-PROTEIN KINASE SD1-8"/>
    <property type="match status" value="1"/>
</dbReference>
<dbReference type="EnsemblPlants" id="AUR62042392-RA">
    <property type="protein sequence ID" value="AUR62042392-RA:cds"/>
    <property type="gene ID" value="AUR62042392"/>
</dbReference>
<evidence type="ECO:0000256" key="13">
    <source>
        <dbReference type="PROSITE-ProRule" id="PRU10141"/>
    </source>
</evidence>
<dbReference type="InterPro" id="IPR011009">
    <property type="entry name" value="Kinase-like_dom_sf"/>
</dbReference>
<dbReference type="CDD" id="cd23509">
    <property type="entry name" value="Gnk2-like"/>
    <property type="match status" value="2"/>
</dbReference>
<feature type="domain" description="Protein kinase" evidence="16">
    <location>
        <begin position="237"/>
        <end position="493"/>
    </location>
</feature>
<feature type="domain" description="Gnk2-homologous" evidence="17">
    <location>
        <begin position="1"/>
        <end position="75"/>
    </location>
</feature>
<evidence type="ECO:0000256" key="5">
    <source>
        <dbReference type="ARBA" id="ARBA00022729"/>
    </source>
</evidence>
<evidence type="ECO:0000256" key="7">
    <source>
        <dbReference type="ARBA" id="ARBA00022741"/>
    </source>
</evidence>
<protein>
    <submittedName>
        <fullName evidence="18">Uncharacterized protein</fullName>
    </submittedName>
</protein>
<evidence type="ECO:0000256" key="11">
    <source>
        <dbReference type="ARBA" id="ARBA00023136"/>
    </source>
</evidence>
<dbReference type="SUPFAM" id="SSF56112">
    <property type="entry name" value="Protein kinase-like (PK-like)"/>
    <property type="match status" value="1"/>
</dbReference>
<evidence type="ECO:0000256" key="15">
    <source>
        <dbReference type="SAM" id="Phobius"/>
    </source>
</evidence>
<dbReference type="Pfam" id="PF01657">
    <property type="entry name" value="Stress-antifung"/>
    <property type="match status" value="1"/>
</dbReference>
<dbReference type="Gene3D" id="3.30.200.20">
    <property type="entry name" value="Phosphorylase Kinase, domain 1"/>
    <property type="match status" value="1"/>
</dbReference>
<evidence type="ECO:0000256" key="3">
    <source>
        <dbReference type="ARBA" id="ARBA00022679"/>
    </source>
</evidence>
<evidence type="ECO:0000256" key="1">
    <source>
        <dbReference type="ARBA" id="ARBA00004167"/>
    </source>
</evidence>
<dbReference type="GO" id="GO:0005524">
    <property type="term" value="F:ATP binding"/>
    <property type="evidence" value="ECO:0007669"/>
    <property type="project" value="UniProtKB-UniRule"/>
</dbReference>
<evidence type="ECO:0000256" key="9">
    <source>
        <dbReference type="ARBA" id="ARBA00022840"/>
    </source>
</evidence>
<keyword evidence="5" id="KW-0732">Signal</keyword>
<dbReference type="InterPro" id="IPR000719">
    <property type="entry name" value="Prot_kinase_dom"/>
</dbReference>
<feature type="domain" description="Gnk2-homologous" evidence="17">
    <location>
        <begin position="81"/>
        <end position="195"/>
    </location>
</feature>
<dbReference type="PANTHER" id="PTHR27002:SF181">
    <property type="entry name" value="RECEPTOR-LIKE SERINE_THREONINE-PROTEIN KINASE"/>
    <property type="match status" value="1"/>
</dbReference>
<evidence type="ECO:0000259" key="16">
    <source>
        <dbReference type="PROSITE" id="PS50011"/>
    </source>
</evidence>
<keyword evidence="10 15" id="KW-1133">Transmembrane helix</keyword>
<dbReference type="PROSITE" id="PS00107">
    <property type="entry name" value="PROTEIN_KINASE_ATP"/>
    <property type="match status" value="1"/>
</dbReference>
<keyword evidence="2" id="KW-0723">Serine/threonine-protein kinase</keyword>
<feature type="transmembrane region" description="Helical" evidence="15">
    <location>
        <begin position="176"/>
        <end position="200"/>
    </location>
</feature>
<feature type="binding site" evidence="13">
    <location>
        <position position="265"/>
    </location>
    <ligand>
        <name>ATP</name>
        <dbReference type="ChEBI" id="CHEBI:30616"/>
    </ligand>
</feature>
<dbReference type="InterPro" id="IPR002902">
    <property type="entry name" value="GNK2"/>
</dbReference>
<reference evidence="18" key="1">
    <citation type="journal article" date="2017" name="Nature">
        <title>The genome of Chenopodium quinoa.</title>
        <authorList>
            <person name="Jarvis D.E."/>
            <person name="Ho Y.S."/>
            <person name="Lightfoot D.J."/>
            <person name="Schmoeckel S.M."/>
            <person name="Li B."/>
            <person name="Borm T.J.A."/>
            <person name="Ohyanagi H."/>
            <person name="Mineta K."/>
            <person name="Michell C.T."/>
            <person name="Saber N."/>
            <person name="Kharbatia N.M."/>
            <person name="Rupper R.R."/>
            <person name="Sharp A.R."/>
            <person name="Dally N."/>
            <person name="Boughton B.A."/>
            <person name="Woo Y.H."/>
            <person name="Gao G."/>
            <person name="Schijlen E.G.W.M."/>
            <person name="Guo X."/>
            <person name="Momin A.A."/>
            <person name="Negrao S."/>
            <person name="Al-Babili S."/>
            <person name="Gehring C."/>
            <person name="Roessner U."/>
            <person name="Jung C."/>
            <person name="Murphy K."/>
            <person name="Arold S.T."/>
            <person name="Gojobori T."/>
            <person name="van der Linden C.G."/>
            <person name="van Loo E.N."/>
            <person name="Jellen E.N."/>
            <person name="Maughan P.J."/>
            <person name="Tester M."/>
        </authorList>
    </citation>
    <scope>NUCLEOTIDE SEQUENCE [LARGE SCALE GENOMIC DNA]</scope>
    <source>
        <strain evidence="18">cv. PI 614886</strain>
    </source>
</reference>
<organism evidence="18 19">
    <name type="scientific">Chenopodium quinoa</name>
    <name type="common">Quinoa</name>
    <dbReference type="NCBI Taxonomy" id="63459"/>
    <lineage>
        <taxon>Eukaryota</taxon>
        <taxon>Viridiplantae</taxon>
        <taxon>Streptophyta</taxon>
        <taxon>Embryophyta</taxon>
        <taxon>Tracheophyta</taxon>
        <taxon>Spermatophyta</taxon>
        <taxon>Magnoliopsida</taxon>
        <taxon>eudicotyledons</taxon>
        <taxon>Gunneridae</taxon>
        <taxon>Pentapetalae</taxon>
        <taxon>Caryophyllales</taxon>
        <taxon>Chenopodiaceae</taxon>
        <taxon>Chenopodioideae</taxon>
        <taxon>Atripliceae</taxon>
        <taxon>Chenopodium</taxon>
    </lineage>
</organism>
<comment type="subcellular location">
    <subcellularLocation>
        <location evidence="1">Membrane</location>
        <topology evidence="1">Single-pass membrane protein</topology>
    </subcellularLocation>
</comment>
<keyword evidence="6" id="KW-0677">Repeat</keyword>
<evidence type="ECO:0000256" key="14">
    <source>
        <dbReference type="SAM" id="MobiDB-lite"/>
    </source>
</evidence>
<name>A0A803N941_CHEQI</name>
<evidence type="ECO:0000256" key="2">
    <source>
        <dbReference type="ARBA" id="ARBA00022527"/>
    </source>
</evidence>
<accession>A0A803N941</accession>
<evidence type="ECO:0000259" key="17">
    <source>
        <dbReference type="PROSITE" id="PS51473"/>
    </source>
</evidence>
<evidence type="ECO:0000256" key="4">
    <source>
        <dbReference type="ARBA" id="ARBA00022692"/>
    </source>
</evidence>
<dbReference type="Pfam" id="PF00069">
    <property type="entry name" value="Pkinase"/>
    <property type="match status" value="2"/>
</dbReference>
<dbReference type="Gene3D" id="1.10.510.10">
    <property type="entry name" value="Transferase(Phosphotransferase) domain 1"/>
    <property type="match status" value="1"/>
</dbReference>
<evidence type="ECO:0000256" key="10">
    <source>
        <dbReference type="ARBA" id="ARBA00022989"/>
    </source>
</evidence>
<dbReference type="GO" id="GO:0005886">
    <property type="term" value="C:plasma membrane"/>
    <property type="evidence" value="ECO:0007669"/>
    <property type="project" value="TreeGrafter"/>
</dbReference>
<keyword evidence="3" id="KW-0808">Transferase</keyword>
<dbReference type="FunFam" id="3.30.200.20:FF:000466">
    <property type="entry name" value="Putative LRR receptor-like serine/threonine-protein kinase"/>
    <property type="match status" value="1"/>
</dbReference>
<dbReference type="FunFam" id="1.10.510.10:FF:001722">
    <property type="entry name" value="G-type lectin S-receptor-like serine/threonine-protein kinase B120"/>
    <property type="match status" value="1"/>
</dbReference>
<keyword evidence="9 13" id="KW-0067">ATP-binding</keyword>
<reference evidence="18" key="2">
    <citation type="submission" date="2021-03" db="UniProtKB">
        <authorList>
            <consortium name="EnsemblPlants"/>
        </authorList>
    </citation>
    <scope>IDENTIFICATION</scope>
</reference>
<evidence type="ECO:0000313" key="18">
    <source>
        <dbReference type="EnsemblPlants" id="AUR62042392-RA:cds"/>
    </source>
</evidence>
<keyword evidence="4 15" id="KW-0812">Transmembrane</keyword>
<dbReference type="InterPro" id="IPR017441">
    <property type="entry name" value="Protein_kinase_ATP_BS"/>
</dbReference>
<dbReference type="Gene3D" id="3.30.430.20">
    <property type="entry name" value="Gnk2 domain, C-X8-C-X2-C motif"/>
    <property type="match status" value="2"/>
</dbReference>
<sequence>MSSNTQITYGYYNFTAGQQPNKVEAMALCRADISVDDCRDCVSSSASSLLSVCPNSMKAFGYSDNCVIYYTNISLFHVLTDRPFWALRFDGRITADIPKFNSSLTTLMTSLQNKASLGNSVLKFATGNTKVTANQSLYGLVQCSPDLNRLDSTSPASSRTATSSALGASSSKSHKIIAIVVPIVGSLVLILIIAFICIFARRKKQGKFSGNFDKEEMDTLQALQFSTGAIKVATENFAVENMLGKGGSATVYKGKLTGGQEIAVKRIERHAVLGEEQFKNEILTLAKLHHGNLVRLLGFCLEEDEMLLIYEFVVNKSLDAFLFDSQQRIIHRALKAANVLLDAEFIPKIADFGLAKSFKADQSQAVASKVVGTHGYMPPEYLTQGQVSLKSDVFSFGVLVLEIVSGQKISSFQIGERQENLLAYAWKNWQEGKAWNLVDPALSPAFSAEILRCIHIGLLCVQNNMADRPTMSSVSLMLSSNTMTLEVPLQPAFFKQNRSMLLSEPSQDNTSDQSNSRPLSVNEASVTELYPR</sequence>